<organism evidence="3 4">
    <name type="scientific">Spiroplasma ixodetis</name>
    <dbReference type="NCBI Taxonomy" id="2141"/>
    <lineage>
        <taxon>Bacteria</taxon>
        <taxon>Bacillati</taxon>
        <taxon>Mycoplasmatota</taxon>
        <taxon>Mollicutes</taxon>
        <taxon>Entomoplasmatales</taxon>
        <taxon>Spiroplasmataceae</taxon>
        <taxon>Spiroplasma</taxon>
    </lineage>
</organism>
<feature type="domain" description="Gfo/Idh/MocA-like oxidoreductase N-terminal" evidence="1">
    <location>
        <begin position="2"/>
        <end position="116"/>
    </location>
</feature>
<evidence type="ECO:0000313" key="3">
    <source>
        <dbReference type="EMBL" id="BDT03893.1"/>
    </source>
</evidence>
<protein>
    <submittedName>
        <fullName evidence="3">Oxidoreductase</fullName>
    </submittedName>
</protein>
<feature type="domain" description="GFO/IDH/MocA-like oxidoreductase" evidence="2">
    <location>
        <begin position="161"/>
        <end position="240"/>
    </location>
</feature>
<evidence type="ECO:0000259" key="2">
    <source>
        <dbReference type="Pfam" id="PF22725"/>
    </source>
</evidence>
<dbReference type="EMBL" id="AP026933">
    <property type="protein sequence ID" value="BDT03893.1"/>
    <property type="molecule type" value="Genomic_DNA"/>
</dbReference>
<dbReference type="Proteomes" id="UP001163387">
    <property type="component" value="Chromosome"/>
</dbReference>
<dbReference type="PANTHER" id="PTHR43054">
    <property type="match status" value="1"/>
</dbReference>
<dbReference type="InterPro" id="IPR055170">
    <property type="entry name" value="GFO_IDH_MocA-like_dom"/>
</dbReference>
<dbReference type="Pfam" id="PF01408">
    <property type="entry name" value="GFO_IDH_MocA"/>
    <property type="match status" value="1"/>
</dbReference>
<dbReference type="Pfam" id="PF22725">
    <property type="entry name" value="GFO_IDH_MocA_C3"/>
    <property type="match status" value="1"/>
</dbReference>
<dbReference type="SUPFAM" id="SSF51735">
    <property type="entry name" value="NAD(P)-binding Rossmann-fold domains"/>
    <property type="match status" value="1"/>
</dbReference>
<dbReference type="InterPro" id="IPR000683">
    <property type="entry name" value="Gfo/Idh/MocA-like_OxRdtase_N"/>
</dbReference>
<dbReference type="InterPro" id="IPR036291">
    <property type="entry name" value="NAD(P)-bd_dom_sf"/>
</dbReference>
<sequence>MIRIGIIGTGKIVQIFIKQALTNKKVKITCIYSRSLDKAETWAKKYNIAHSTDDLNKMIEHIDAIYIASPNGLHYKQSKLFLKNNIHVLVEKTITFTVEEVKNLISLARSKKIILLEAYVTVHLPIFSKLKKLVHEINPEVVNLNFNRISSRMPSVEKGIYDSVFDKDFGKGSTYDSLVYSLQLVLYLLGKVKTVKAMAIKLPNGVNLSNHVILKHENGTITTITCSKGVTSYAQSEFIGHNSSLVLSQVHPLSGIKVYTKNGIKEIADNTNEESLMTYELNDFVKMIKNKDYLSRDYWLNHSLMNLEVIEAIIKSENELGVEVYEK</sequence>
<dbReference type="RefSeq" id="WP_281747883.1">
    <property type="nucleotide sequence ID" value="NZ_AP026933.1"/>
</dbReference>
<name>A0ABM8BVL4_9MOLU</name>
<dbReference type="SUPFAM" id="SSF55347">
    <property type="entry name" value="Glyceraldehyde-3-phosphate dehydrogenase-like, C-terminal domain"/>
    <property type="match status" value="1"/>
</dbReference>
<accession>A0ABM8BVL4</accession>
<proteinExistence type="predicted"/>
<keyword evidence="4" id="KW-1185">Reference proteome</keyword>
<dbReference type="Gene3D" id="3.40.50.720">
    <property type="entry name" value="NAD(P)-binding Rossmann-like Domain"/>
    <property type="match status" value="1"/>
</dbReference>
<dbReference type="Gene3D" id="3.30.360.10">
    <property type="entry name" value="Dihydrodipicolinate Reductase, domain 2"/>
    <property type="match status" value="1"/>
</dbReference>
<evidence type="ECO:0000313" key="4">
    <source>
        <dbReference type="Proteomes" id="UP001163387"/>
    </source>
</evidence>
<reference evidence="3 4" key="1">
    <citation type="journal article" date="2022" name="Front. Microbiol.">
        <title>Male-killing mechanisms vary between Spiroplasma species.</title>
        <authorList>
            <person name="Arai H."/>
            <person name="Inoue M."/>
            <person name="Kageyama D."/>
        </authorList>
    </citation>
    <scope>NUCLEOTIDE SEQUENCE [LARGE SCALE GENOMIC DNA]</scope>
    <source>
        <strain evidence="4">sHm</strain>
    </source>
</reference>
<evidence type="ECO:0000259" key="1">
    <source>
        <dbReference type="Pfam" id="PF01408"/>
    </source>
</evidence>
<dbReference type="PANTHER" id="PTHR43054:SF1">
    <property type="entry name" value="SCYLLO-INOSITOL 2-DEHYDROGENASE (NADP(+)) IOLU"/>
    <property type="match status" value="1"/>
</dbReference>
<gene>
    <name evidence="3" type="ORF">SHM_15390</name>
</gene>